<dbReference type="SMART" id="SM00028">
    <property type="entry name" value="TPR"/>
    <property type="match status" value="4"/>
</dbReference>
<dbReference type="Gene3D" id="1.25.40.10">
    <property type="entry name" value="Tetratricopeptide repeat domain"/>
    <property type="match status" value="2"/>
</dbReference>
<organism evidence="5 6">
    <name type="scientific">Elysia chlorotica</name>
    <name type="common">Eastern emerald elysia</name>
    <name type="synonym">Sea slug</name>
    <dbReference type="NCBI Taxonomy" id="188477"/>
    <lineage>
        <taxon>Eukaryota</taxon>
        <taxon>Metazoa</taxon>
        <taxon>Spiralia</taxon>
        <taxon>Lophotrochozoa</taxon>
        <taxon>Mollusca</taxon>
        <taxon>Gastropoda</taxon>
        <taxon>Heterobranchia</taxon>
        <taxon>Euthyneura</taxon>
        <taxon>Panpulmonata</taxon>
        <taxon>Sacoglossa</taxon>
        <taxon>Placobranchoidea</taxon>
        <taxon>Plakobranchidae</taxon>
        <taxon>Elysia</taxon>
    </lineage>
</organism>
<name>A0A3S1B3X4_ELYCH</name>
<accession>A0A3S1B3X4</accession>
<dbReference type="InterPro" id="IPR019734">
    <property type="entry name" value="TPR_rpt"/>
</dbReference>
<feature type="compositionally biased region" description="Basic and acidic residues" evidence="4">
    <location>
        <begin position="181"/>
        <end position="194"/>
    </location>
</feature>
<evidence type="ECO:0000256" key="3">
    <source>
        <dbReference type="ARBA" id="ARBA00034143"/>
    </source>
</evidence>
<evidence type="ECO:0000313" key="6">
    <source>
        <dbReference type="Proteomes" id="UP000271974"/>
    </source>
</evidence>
<feature type="compositionally biased region" description="Basic and acidic residues" evidence="4">
    <location>
        <begin position="287"/>
        <end position="339"/>
    </location>
</feature>
<dbReference type="EMBL" id="RQTK01000833">
    <property type="protein sequence ID" value="RUS74411.1"/>
    <property type="molecule type" value="Genomic_DNA"/>
</dbReference>
<dbReference type="Proteomes" id="UP000271974">
    <property type="component" value="Unassembled WGS sequence"/>
</dbReference>
<dbReference type="AlphaFoldDB" id="A0A3S1B3X4"/>
<feature type="region of interest" description="Disordered" evidence="4">
    <location>
        <begin position="590"/>
        <end position="616"/>
    </location>
</feature>
<feature type="compositionally biased region" description="Acidic residues" evidence="4">
    <location>
        <begin position="340"/>
        <end position="356"/>
    </location>
</feature>
<feature type="compositionally biased region" description="Basic and acidic residues" evidence="4">
    <location>
        <begin position="264"/>
        <end position="278"/>
    </location>
</feature>
<proteinExistence type="predicted"/>
<dbReference type="InterPro" id="IPR011990">
    <property type="entry name" value="TPR-like_helical_dom_sf"/>
</dbReference>
<dbReference type="InterPro" id="IPR040111">
    <property type="entry name" value="ODAD4"/>
</dbReference>
<feature type="compositionally biased region" description="Basic and acidic residues" evidence="4">
    <location>
        <begin position="201"/>
        <end position="220"/>
    </location>
</feature>
<gene>
    <name evidence="5" type="ORF">EGW08_017829</name>
</gene>
<keyword evidence="6" id="KW-1185">Reference proteome</keyword>
<comment type="subcellular location">
    <subcellularLocation>
        <location evidence="1">Cytoplasm</location>
        <location evidence="1">Cytoskeleton</location>
        <location evidence="1">Cilium axoneme</location>
    </subcellularLocation>
</comment>
<feature type="compositionally biased region" description="Acidic residues" evidence="4">
    <location>
        <begin position="605"/>
        <end position="616"/>
    </location>
</feature>
<dbReference type="SUPFAM" id="SSF48452">
    <property type="entry name" value="TPR-like"/>
    <property type="match status" value="1"/>
</dbReference>
<feature type="compositionally biased region" description="Basic and acidic residues" evidence="4">
    <location>
        <begin position="93"/>
        <end position="144"/>
    </location>
</feature>
<comment type="caution">
    <text evidence="5">The sequence shown here is derived from an EMBL/GenBank/DDBJ whole genome shotgun (WGS) entry which is preliminary data.</text>
</comment>
<dbReference type="GO" id="GO:0005930">
    <property type="term" value="C:axoneme"/>
    <property type="evidence" value="ECO:0007669"/>
    <property type="project" value="UniProtKB-SubCell"/>
</dbReference>
<dbReference type="OrthoDB" id="6127047at2759"/>
<feature type="region of interest" description="Disordered" evidence="4">
    <location>
        <begin position="35"/>
        <end position="357"/>
    </location>
</feature>
<evidence type="ECO:0000256" key="1">
    <source>
        <dbReference type="ARBA" id="ARBA00004430"/>
    </source>
</evidence>
<protein>
    <recommendedName>
        <fullName evidence="2">Outer dynein arm-docking complex subunit 4</fullName>
    </recommendedName>
    <alternativeName>
        <fullName evidence="3">Tetratricopeptide repeat protein 25</fullName>
    </alternativeName>
</protein>
<dbReference type="PANTHER" id="PTHR23040">
    <property type="match status" value="1"/>
</dbReference>
<evidence type="ECO:0000256" key="2">
    <source>
        <dbReference type="ARBA" id="ARBA00034139"/>
    </source>
</evidence>
<evidence type="ECO:0000256" key="4">
    <source>
        <dbReference type="SAM" id="MobiDB-lite"/>
    </source>
</evidence>
<reference evidence="5 6" key="1">
    <citation type="submission" date="2019-01" db="EMBL/GenBank/DDBJ databases">
        <title>A draft genome assembly of the solar-powered sea slug Elysia chlorotica.</title>
        <authorList>
            <person name="Cai H."/>
            <person name="Li Q."/>
            <person name="Fang X."/>
            <person name="Li J."/>
            <person name="Curtis N.E."/>
            <person name="Altenburger A."/>
            <person name="Shibata T."/>
            <person name="Feng M."/>
            <person name="Maeda T."/>
            <person name="Schwartz J.A."/>
            <person name="Shigenobu S."/>
            <person name="Lundholm N."/>
            <person name="Nishiyama T."/>
            <person name="Yang H."/>
            <person name="Hasebe M."/>
            <person name="Li S."/>
            <person name="Pierce S.K."/>
            <person name="Wang J."/>
        </authorList>
    </citation>
    <scope>NUCLEOTIDE SEQUENCE [LARGE SCALE GENOMIC DNA]</scope>
    <source>
        <strain evidence="5">EC2010</strain>
        <tissue evidence="5">Whole organism of an adult</tissue>
    </source>
</reference>
<evidence type="ECO:0000313" key="5">
    <source>
        <dbReference type="EMBL" id="RUS74411.1"/>
    </source>
</evidence>
<sequence length="616" mass="70544">MLTSPYAEVPSLKNRRNSQWFPLLRRRTTVPNLVAENAGTVGDPGNNVKENDVSAQKQYDDGSGSPRKYLKQSEKDIVQRKKSNRDIPMAALHGEDATAAEKHKLAIAAKEIRKQEREERREERKKLQEAEKKRRQQEREESELLKLTPRANYPNPYNKSPSLIPNLEQHYVPSPDDDDMERQWRREGERMLRRERLRAKREKEVQRLSKEDARRRKFGEQAKTTGVSPQGKDSAEQEEYTPDSGQRDESLEPTPQAETPLTPRPDRIDKDDDKKDLTEGEDSLPTDESHETQAEEKPVEKENEPLNEQEKLENQLDDKNLEEKDNVPEDQQEEKKEDKQADEEFDGYNDDEEDKGDEIAIHIEREARQMKEDYNKGEIAAVIKRGQDLLKSLRKHTDIVSWSRRRLRWFGVAHSYMGSAFADRGEHDKAKSHHQADFRIGEALGEHQMQARALEHLARISIAENQIPKALEYLAKRAHLPRDTETSARLFLDMGNCFLQMGAIEFARDAAVQGLAAAKEGNHGTYQLQSSLLIAVCQAKLRDFDDAKLSFESALSAARSLNDVTTEASIQEAIEQLELKRASYVRDKWKGKKGGVEPTPITDAIPEDEEGETAET</sequence>
<dbReference type="STRING" id="188477.A0A3S1B3X4"/>